<dbReference type="GO" id="GO:0007059">
    <property type="term" value="P:chromosome segregation"/>
    <property type="evidence" value="ECO:0007669"/>
    <property type="project" value="UniProtKB-KW"/>
</dbReference>
<feature type="domain" description="Rad21/Rec8-like protein N-terminal" evidence="9">
    <location>
        <begin position="1"/>
        <end position="101"/>
    </location>
</feature>
<keyword evidence="5" id="KW-0539">Nucleus</keyword>
<keyword evidence="4" id="KW-0159">Chromosome partition</keyword>
<dbReference type="InterPro" id="IPR006909">
    <property type="entry name" value="Rad21/Rec8_C_eu"/>
</dbReference>
<feature type="region of interest" description="Disordered" evidence="7">
    <location>
        <begin position="630"/>
        <end position="682"/>
    </location>
</feature>
<proteinExistence type="inferred from homology"/>
<dbReference type="CDD" id="cd21793">
    <property type="entry name" value="Rad21_Rec8_M_AtSYN1-like"/>
    <property type="match status" value="1"/>
</dbReference>
<dbReference type="GO" id="GO:1990414">
    <property type="term" value="P:replication-born double-strand break repair via sister chromatid exchange"/>
    <property type="evidence" value="ECO:0007669"/>
    <property type="project" value="TreeGrafter"/>
</dbReference>
<evidence type="ECO:0000256" key="1">
    <source>
        <dbReference type="ARBA" id="ARBA00004123"/>
    </source>
</evidence>
<comment type="caution">
    <text evidence="10">The sequence shown here is derived from an EMBL/GenBank/DDBJ whole genome shotgun (WGS) entry which is preliminary data.</text>
</comment>
<dbReference type="Pfam" id="PF04824">
    <property type="entry name" value="Rad21_Rec8"/>
    <property type="match status" value="1"/>
</dbReference>
<keyword evidence="11" id="KW-1185">Reference proteome</keyword>
<feature type="compositionally biased region" description="Polar residues" evidence="7">
    <location>
        <begin position="1229"/>
        <end position="1239"/>
    </location>
</feature>
<evidence type="ECO:0000313" key="11">
    <source>
        <dbReference type="Proteomes" id="UP001085076"/>
    </source>
</evidence>
<dbReference type="GO" id="GO:0007062">
    <property type="term" value="P:sister chromatid cohesion"/>
    <property type="evidence" value="ECO:0007669"/>
    <property type="project" value="InterPro"/>
</dbReference>
<comment type="subcellular location">
    <subcellularLocation>
        <location evidence="1">Nucleus</location>
    </subcellularLocation>
</comment>
<dbReference type="EMBL" id="JAGGNH010000005">
    <property type="protein sequence ID" value="KAJ0972236.1"/>
    <property type="molecule type" value="Genomic_DNA"/>
</dbReference>
<dbReference type="Proteomes" id="UP001085076">
    <property type="component" value="Miscellaneous, Linkage group lg05"/>
</dbReference>
<dbReference type="InterPro" id="IPR023093">
    <property type="entry name" value="ScpA-like_C"/>
</dbReference>
<evidence type="ECO:0000256" key="4">
    <source>
        <dbReference type="ARBA" id="ARBA00022829"/>
    </source>
</evidence>
<accession>A0A9D5CFE3</accession>
<dbReference type="GO" id="GO:0005634">
    <property type="term" value="C:nucleus"/>
    <property type="evidence" value="ECO:0007669"/>
    <property type="project" value="UniProtKB-SubCell"/>
</dbReference>
<evidence type="ECO:0000259" key="9">
    <source>
        <dbReference type="Pfam" id="PF04825"/>
    </source>
</evidence>
<evidence type="ECO:0000256" key="6">
    <source>
        <dbReference type="ARBA" id="ARBA00064543"/>
    </source>
</evidence>
<dbReference type="GO" id="GO:0008278">
    <property type="term" value="C:cohesin complex"/>
    <property type="evidence" value="ECO:0007669"/>
    <property type="project" value="InterPro"/>
</dbReference>
<keyword evidence="3" id="KW-0131">Cell cycle</keyword>
<reference evidence="10" key="2">
    <citation type="journal article" date="2022" name="Hortic Res">
        <title>The genome of Dioscorea zingiberensis sheds light on the biosynthesis, origin and evolution of the medicinally important diosgenin saponins.</title>
        <authorList>
            <person name="Li Y."/>
            <person name="Tan C."/>
            <person name="Li Z."/>
            <person name="Guo J."/>
            <person name="Li S."/>
            <person name="Chen X."/>
            <person name="Wang C."/>
            <person name="Dai X."/>
            <person name="Yang H."/>
            <person name="Song W."/>
            <person name="Hou L."/>
            <person name="Xu J."/>
            <person name="Tong Z."/>
            <person name="Xu A."/>
            <person name="Yuan X."/>
            <person name="Wang W."/>
            <person name="Yang Q."/>
            <person name="Chen L."/>
            <person name="Sun Z."/>
            <person name="Wang K."/>
            <person name="Pan B."/>
            <person name="Chen J."/>
            <person name="Bao Y."/>
            <person name="Liu F."/>
            <person name="Qi X."/>
            <person name="Gang D.R."/>
            <person name="Wen J."/>
            <person name="Li J."/>
        </authorList>
    </citation>
    <scope>NUCLEOTIDE SEQUENCE</scope>
    <source>
        <strain evidence="10">Dzin_1.0</strain>
    </source>
</reference>
<evidence type="ECO:0008006" key="12">
    <source>
        <dbReference type="Google" id="ProtNLM"/>
    </source>
</evidence>
<keyword evidence="3" id="KW-0498">Mitosis</keyword>
<evidence type="ECO:0000313" key="10">
    <source>
        <dbReference type="EMBL" id="KAJ0972236.1"/>
    </source>
</evidence>
<evidence type="ECO:0000256" key="7">
    <source>
        <dbReference type="SAM" id="MobiDB-lite"/>
    </source>
</evidence>
<evidence type="ECO:0000256" key="2">
    <source>
        <dbReference type="ARBA" id="ARBA00009870"/>
    </source>
</evidence>
<protein>
    <recommendedName>
        <fullName evidence="12">Sister chromatid cohesion 1 protein 4</fullName>
    </recommendedName>
</protein>
<dbReference type="InterPro" id="IPR036390">
    <property type="entry name" value="WH_DNA-bd_sf"/>
</dbReference>
<feature type="region of interest" description="Disordered" evidence="7">
    <location>
        <begin position="1218"/>
        <end position="1239"/>
    </location>
</feature>
<name>A0A9D5CFE3_9LILI</name>
<evidence type="ECO:0000256" key="3">
    <source>
        <dbReference type="ARBA" id="ARBA00022776"/>
    </source>
</evidence>
<reference evidence="10" key="1">
    <citation type="submission" date="2021-03" db="EMBL/GenBank/DDBJ databases">
        <authorList>
            <person name="Li Z."/>
            <person name="Yang C."/>
        </authorList>
    </citation>
    <scope>NUCLEOTIDE SEQUENCE</scope>
    <source>
        <strain evidence="10">Dzin_1.0</strain>
        <tissue evidence="10">Leaf</tissue>
    </source>
</reference>
<keyword evidence="3" id="KW-0132">Cell division</keyword>
<dbReference type="FunFam" id="1.10.10.580:FF:000002">
    <property type="entry name" value="Sister chromatid cohesion 1 protein 4"/>
    <property type="match status" value="1"/>
</dbReference>
<dbReference type="InterPro" id="IPR006910">
    <property type="entry name" value="Rad21_Rec8_N"/>
</dbReference>
<sequence length="1319" mass="144923">MFYSQFILAKKGPLGTIWIAAHLERKLRKNQVADTDIGVSVDSILFPEAPIALRLSSHLLLGVVRIYSRKVNYLFHDCSEALLKIKQAFRSTAVDLPPEESTAPYHSITLPETFHLDDFELPDSVVLHGNSVDHHVSTREQITLQDTTDGLGYLTSQFGSDERFGDGDTSQLGLDLDEDVFLDKVPSSQHASVSFGTEYAVCHDQPIVTFNDMDIVEGQYVDKDMNAVDPKDLSEFLSGDCDKHMNLDVGDIQKNENTSGHHGYNIQTPDLNEVFFHNDHIEGPSPTSGHMSSAFPVDDVPSPQLIECGQAPSTPRLMEESIPTDVQEIPPLIPHEKNSPASFVNASKPETNDILHLELDCHGAINNNLDAVAISPESTDLVVPTTTSTALESEPLEPQHSCGVAAAGNDPSFVGEQNVDAWQNDLMPAKADGLPTLDEIDDKRETTLSDNCSPGAKNSMEPLDVSLPDSEASKPSTVNEVPSEINGTSFDGTDLNDQGLVQEPNTGNDSNERPLRSDYVLQPCSSKLDESNIVSVEGRTSSEDILPLSCKDMDHTSGTPAREVVLHPTGSSVDVLGEDSCLADVLEPVIQVHQTSDSVLSDNTMGVKKPSELSSLANIKNNQSDHLNCTSSSEFPQPEKMLLAPTGNADMPNDLGQLTSEKGVTESDESVDRNKTLSGKKHRLTDSMSALQSGSSDKLVGRPRFRRNREHIPDDDDLLASILVGRTPHLKTQPTPPPKVNSAKRPRLNPKISILKRKVLFDDTMVLHADAIRQQLINTEDIRRMRKKAPCTRSEIWMVQSSSEELEIFEESIFTGISAELHSLHTRTYASSGNPDPQYTGDHFPVELSKEGIFPSSSMSRETFRENVGEQVVILLDDEIQGPSNSSVSTKPNSCKDAVACDDQERLFSQPDLHQQEPSNSMHTCTLERNGSDAGDMHAFSCPNFENGVKISTDCCVEATSTHENDKYDATHVKIDDVCMHTEQQSVHESALYSDELKEMNDEMILSSKNLPPDNIASMEDADGGRINDEITVTTVNDDSTVLAENSFANDVGQIDNDVILLSIDNCSHNKGGTCLQTDNSVLPGDENLSVPDVMMEFIEPSSATINGHQAMEQIKEDCLEIGLDNDAFQEQLFLREEHPSAEGVHGEMAEKASSYPLQTNDETENITSTVGENSGFRGYDAEESTPMYFTTAIESSDFCSAINGNDTEFLNVDDEDHCEADNDHQNPEEAQSLENSGWSSRTRGVARYLKSLFDDEVGRGRKVIAVDHLLAGKTRKEASRMFFETLVLKTKDYIHVEQANPCDIINIKPRAKLLKAEF</sequence>
<comment type="similarity">
    <text evidence="2">Belongs to the rad21 family.</text>
</comment>
<dbReference type="OrthoDB" id="10071381at2759"/>
<dbReference type="Gene3D" id="1.10.10.580">
    <property type="entry name" value="Structural maintenance of chromosome 1. Chain E"/>
    <property type="match status" value="1"/>
</dbReference>
<evidence type="ECO:0000259" key="8">
    <source>
        <dbReference type="Pfam" id="PF04824"/>
    </source>
</evidence>
<feature type="compositionally biased region" description="Polar residues" evidence="7">
    <location>
        <begin position="473"/>
        <end position="491"/>
    </location>
</feature>
<dbReference type="Pfam" id="PF04825">
    <property type="entry name" value="Rad21_Rec8_N"/>
    <property type="match status" value="1"/>
</dbReference>
<dbReference type="PANTHER" id="PTHR12585:SF69">
    <property type="entry name" value="FI11703P"/>
    <property type="match status" value="1"/>
</dbReference>
<gene>
    <name evidence="10" type="ORF">J5N97_020195</name>
</gene>
<dbReference type="PANTHER" id="PTHR12585">
    <property type="entry name" value="SCC1 / RAD21 FAMILY MEMBER"/>
    <property type="match status" value="1"/>
</dbReference>
<organism evidence="10 11">
    <name type="scientific">Dioscorea zingiberensis</name>
    <dbReference type="NCBI Taxonomy" id="325984"/>
    <lineage>
        <taxon>Eukaryota</taxon>
        <taxon>Viridiplantae</taxon>
        <taxon>Streptophyta</taxon>
        <taxon>Embryophyta</taxon>
        <taxon>Tracheophyta</taxon>
        <taxon>Spermatophyta</taxon>
        <taxon>Magnoliopsida</taxon>
        <taxon>Liliopsida</taxon>
        <taxon>Dioscoreales</taxon>
        <taxon>Dioscoreaceae</taxon>
        <taxon>Dioscorea</taxon>
    </lineage>
</organism>
<dbReference type="GO" id="GO:0003682">
    <property type="term" value="F:chromatin binding"/>
    <property type="evidence" value="ECO:0007669"/>
    <property type="project" value="TreeGrafter"/>
</dbReference>
<feature type="region of interest" description="Disordered" evidence="7">
    <location>
        <begin position="446"/>
        <end position="516"/>
    </location>
</feature>
<evidence type="ECO:0000256" key="5">
    <source>
        <dbReference type="ARBA" id="ARBA00023242"/>
    </source>
</evidence>
<dbReference type="InterPro" id="IPR039781">
    <property type="entry name" value="Rad21/Rec8-like"/>
</dbReference>
<dbReference type="SUPFAM" id="SSF46785">
    <property type="entry name" value="Winged helix' DNA-binding domain"/>
    <property type="match status" value="1"/>
</dbReference>
<comment type="subunit">
    <text evidence="6">Component of the cohesin complex.</text>
</comment>
<feature type="domain" description="Rad21/Rec8-like protein C-terminal eukaryotic" evidence="8">
    <location>
        <begin position="1267"/>
        <end position="1313"/>
    </location>
</feature>